<dbReference type="InterPro" id="IPR036188">
    <property type="entry name" value="FAD/NAD-bd_sf"/>
</dbReference>
<name>A0A8T9BC30_9HELO</name>
<keyword evidence="14" id="KW-1185">Reference proteome</keyword>
<dbReference type="PIRSF" id="PIRSF000137">
    <property type="entry name" value="Alcohol_oxidase"/>
    <property type="match status" value="1"/>
</dbReference>
<dbReference type="OrthoDB" id="269227at2759"/>
<dbReference type="GO" id="GO:0016614">
    <property type="term" value="F:oxidoreductase activity, acting on CH-OH group of donors"/>
    <property type="evidence" value="ECO:0007669"/>
    <property type="project" value="InterPro"/>
</dbReference>
<evidence type="ECO:0000256" key="10">
    <source>
        <dbReference type="SAM" id="SignalP"/>
    </source>
</evidence>
<feature type="binding site" evidence="7">
    <location>
        <begin position="38"/>
        <end position="39"/>
    </location>
    <ligand>
        <name>FAD</name>
        <dbReference type="ChEBI" id="CHEBI:57692"/>
    </ligand>
</feature>
<feature type="signal peptide" evidence="10">
    <location>
        <begin position="1"/>
        <end position="20"/>
    </location>
</feature>
<feature type="region of interest" description="Disordered" evidence="9">
    <location>
        <begin position="619"/>
        <end position="681"/>
    </location>
</feature>
<feature type="active site" description="Proton acceptor" evidence="6">
    <location>
        <position position="575"/>
    </location>
</feature>
<feature type="domain" description="Glucose-methanol-choline oxidoreductase N-terminal" evidence="11">
    <location>
        <begin position="106"/>
        <end position="129"/>
    </location>
</feature>
<feature type="binding site" evidence="7">
    <location>
        <position position="112"/>
    </location>
    <ligand>
        <name>FAD</name>
        <dbReference type="ChEBI" id="CHEBI:57692"/>
    </ligand>
</feature>
<evidence type="ECO:0000313" key="14">
    <source>
        <dbReference type="Proteomes" id="UP000469559"/>
    </source>
</evidence>
<evidence type="ECO:0000256" key="3">
    <source>
        <dbReference type="ARBA" id="ARBA00022630"/>
    </source>
</evidence>
<dbReference type="InterPro" id="IPR000172">
    <property type="entry name" value="GMC_OxRdtase_N"/>
</dbReference>
<keyword evidence="5" id="KW-0560">Oxidoreductase</keyword>
<feature type="chain" id="PRO_5035882982" evidence="10">
    <location>
        <begin position="21"/>
        <end position="681"/>
    </location>
</feature>
<feature type="compositionally biased region" description="Acidic residues" evidence="9">
    <location>
        <begin position="648"/>
        <end position="664"/>
    </location>
</feature>
<dbReference type="Proteomes" id="UP000469559">
    <property type="component" value="Unassembled WGS sequence"/>
</dbReference>
<comment type="caution">
    <text evidence="13">The sequence shown here is derived from an EMBL/GenBank/DDBJ whole genome shotgun (WGS) entry which is preliminary data.</text>
</comment>
<dbReference type="PANTHER" id="PTHR11552">
    <property type="entry name" value="GLUCOSE-METHANOL-CHOLINE GMC OXIDOREDUCTASE"/>
    <property type="match status" value="1"/>
</dbReference>
<evidence type="ECO:0000259" key="12">
    <source>
        <dbReference type="PROSITE" id="PS00624"/>
    </source>
</evidence>
<protein>
    <submittedName>
        <fullName evidence="13">Glucose oxidase</fullName>
    </submittedName>
</protein>
<keyword evidence="4 7" id="KW-0274">FAD</keyword>
<evidence type="ECO:0000313" key="13">
    <source>
        <dbReference type="EMBL" id="TVY17265.1"/>
    </source>
</evidence>
<evidence type="ECO:0000256" key="6">
    <source>
        <dbReference type="PIRSR" id="PIRSR000137-1"/>
    </source>
</evidence>
<sequence>MLRTLSTLALASVATARVASWNTSQALAYDYVIIGAGTSGLVIANRLSELGNVTVAVIEAGDSVYSNVNVTSTSGYGLAFGTEIDWAYETTNQTYAGGLTQTMRAGKAIGGTSTINGMAYTRAEDIQVDAWETIGNEGWNWATLFPYYKIHQNLMVPTETQVEVGASFDPADNGFDGPLKTGWKSGLVVSDVHTMLNETYSSLNVPWNEDVNGGNMHGYNLYPSTVDAELDIREDAGRAYYFPIANRTNLHMYTNTMAQRIVWASNSSIPTASGVEVLAVNASTPYTISANAEVIVSAGALASPLVLELSGIGNPTILSQYNISVVVDLPTVGENLQDNINTAYAAAAAPNVSYSGAASYVAYPTAQDLFNSSFANVSATILAALPAYADTVALASGNVTKASDLLDLFKVQHELIFSTDHEVPLAEILITPSSTEFIVEYWALLPFSRGNVHISSSTPGVPATINPNYFMLEWDSLEQVATAEFIRKLFATEPLVNVVGDEVTPGLDVVPANATYAEWFDFIKGAYRSNYHPVASAAMMPREKGGVVDTNLKVYGTNNVRVVDASVLPYQVCGHLVSTLYAVAERAADLIKSEFGPNHRHRSQRNSSGIGLVSESIKANEAKKQSKKGPGRGADVDAEDSRTQNEEILQEQGDEEEWDLDEAQSDIRTCSSNIRQTKTDP</sequence>
<dbReference type="AlphaFoldDB" id="A0A8T9BC30"/>
<dbReference type="PANTHER" id="PTHR11552:SF201">
    <property type="entry name" value="GLUCOSE-METHANOL-CHOLINE OXIDOREDUCTASE N-TERMINAL DOMAIN-CONTAINING PROTEIN"/>
    <property type="match status" value="1"/>
</dbReference>
<keyword evidence="10" id="KW-0732">Signal</keyword>
<evidence type="ECO:0000256" key="5">
    <source>
        <dbReference type="ARBA" id="ARBA00023002"/>
    </source>
</evidence>
<dbReference type="Gene3D" id="3.30.560.10">
    <property type="entry name" value="Glucose Oxidase, domain 3"/>
    <property type="match status" value="1"/>
</dbReference>
<evidence type="ECO:0000256" key="4">
    <source>
        <dbReference type="ARBA" id="ARBA00022827"/>
    </source>
</evidence>
<keyword evidence="3 8" id="KW-0285">Flavoprotein</keyword>
<gene>
    <name evidence="13" type="primary">GOX_1</name>
    <name evidence="13" type="ORF">LARI1_G003987</name>
</gene>
<feature type="active site" description="Proton donor" evidence="6">
    <location>
        <position position="532"/>
    </location>
</feature>
<evidence type="ECO:0000256" key="1">
    <source>
        <dbReference type="ARBA" id="ARBA00001974"/>
    </source>
</evidence>
<comment type="cofactor">
    <cofactor evidence="1 7">
        <name>FAD</name>
        <dbReference type="ChEBI" id="CHEBI:57692"/>
    </cofactor>
</comment>
<dbReference type="InterPro" id="IPR012132">
    <property type="entry name" value="GMC_OxRdtase"/>
</dbReference>
<organism evidence="13 14">
    <name type="scientific">Lachnellula arida</name>
    <dbReference type="NCBI Taxonomy" id="1316785"/>
    <lineage>
        <taxon>Eukaryota</taxon>
        <taxon>Fungi</taxon>
        <taxon>Dikarya</taxon>
        <taxon>Ascomycota</taxon>
        <taxon>Pezizomycotina</taxon>
        <taxon>Leotiomycetes</taxon>
        <taxon>Helotiales</taxon>
        <taxon>Lachnaceae</taxon>
        <taxon>Lachnellula</taxon>
    </lineage>
</organism>
<evidence type="ECO:0000256" key="9">
    <source>
        <dbReference type="SAM" id="MobiDB-lite"/>
    </source>
</evidence>
<dbReference type="Pfam" id="PF00732">
    <property type="entry name" value="GMC_oxred_N"/>
    <property type="match status" value="1"/>
</dbReference>
<dbReference type="SUPFAM" id="SSF54373">
    <property type="entry name" value="FAD-linked reductases, C-terminal domain"/>
    <property type="match status" value="1"/>
</dbReference>
<dbReference type="SUPFAM" id="SSF51905">
    <property type="entry name" value="FAD/NAD(P)-binding domain"/>
    <property type="match status" value="1"/>
</dbReference>
<dbReference type="InterPro" id="IPR027424">
    <property type="entry name" value="Glucose_Oxidase_domain_2"/>
</dbReference>
<evidence type="ECO:0000256" key="2">
    <source>
        <dbReference type="ARBA" id="ARBA00010790"/>
    </source>
</evidence>
<feature type="domain" description="Glucose-methanol-choline oxidoreductase N-terminal" evidence="12">
    <location>
        <begin position="299"/>
        <end position="313"/>
    </location>
</feature>
<dbReference type="PROSITE" id="PS00624">
    <property type="entry name" value="GMC_OXRED_2"/>
    <property type="match status" value="1"/>
</dbReference>
<feature type="compositionally biased region" description="Polar residues" evidence="9">
    <location>
        <begin position="666"/>
        <end position="681"/>
    </location>
</feature>
<dbReference type="Pfam" id="PF05199">
    <property type="entry name" value="GMC_oxred_C"/>
    <property type="match status" value="1"/>
</dbReference>
<evidence type="ECO:0000256" key="8">
    <source>
        <dbReference type="RuleBase" id="RU003968"/>
    </source>
</evidence>
<dbReference type="GO" id="GO:0050660">
    <property type="term" value="F:flavin adenine dinucleotide binding"/>
    <property type="evidence" value="ECO:0007669"/>
    <property type="project" value="InterPro"/>
</dbReference>
<dbReference type="Gene3D" id="4.10.450.10">
    <property type="entry name" value="Glucose Oxidase, domain 2"/>
    <property type="match status" value="1"/>
</dbReference>
<dbReference type="Gene3D" id="3.50.50.60">
    <property type="entry name" value="FAD/NAD(P)-binding domain"/>
    <property type="match status" value="1"/>
</dbReference>
<evidence type="ECO:0000259" key="11">
    <source>
        <dbReference type="PROSITE" id="PS00623"/>
    </source>
</evidence>
<dbReference type="InterPro" id="IPR007867">
    <property type="entry name" value="GMC_OxRtase_C"/>
</dbReference>
<reference evidence="13 14" key="1">
    <citation type="submission" date="2018-05" db="EMBL/GenBank/DDBJ databases">
        <title>Whole genome sequencing for identification of molecular markers to develop diagnostic detection tools for the regulated plant pathogen Lachnellula willkommii.</title>
        <authorList>
            <person name="Giroux E."/>
            <person name="Bilodeau G."/>
        </authorList>
    </citation>
    <scope>NUCLEOTIDE SEQUENCE [LARGE SCALE GENOMIC DNA]</scope>
    <source>
        <strain evidence="13 14">CBS 203.66</strain>
    </source>
</reference>
<accession>A0A8T9BC30</accession>
<dbReference type="EMBL" id="QGMF01000273">
    <property type="protein sequence ID" value="TVY17265.1"/>
    <property type="molecule type" value="Genomic_DNA"/>
</dbReference>
<comment type="similarity">
    <text evidence="2 8">Belongs to the GMC oxidoreductase family.</text>
</comment>
<proteinExistence type="inferred from homology"/>
<evidence type="ECO:0000256" key="7">
    <source>
        <dbReference type="PIRSR" id="PIRSR000137-2"/>
    </source>
</evidence>
<dbReference type="PROSITE" id="PS00623">
    <property type="entry name" value="GMC_OXRED_1"/>
    <property type="match status" value="1"/>
</dbReference>